<dbReference type="Gene3D" id="2.60.120.1140">
    <property type="entry name" value="Protein of unknown function DUF192"/>
    <property type="match status" value="1"/>
</dbReference>
<protein>
    <recommendedName>
        <fullName evidence="3">DUF192 family protein</fullName>
    </recommendedName>
</protein>
<dbReference type="EMBL" id="AOHS01000061">
    <property type="protein sequence ID" value="ELY23398.1"/>
    <property type="molecule type" value="Genomic_DNA"/>
</dbReference>
<dbReference type="Proteomes" id="UP000011543">
    <property type="component" value="Unassembled WGS sequence"/>
</dbReference>
<evidence type="ECO:0000313" key="1">
    <source>
        <dbReference type="EMBL" id="ELY23398.1"/>
    </source>
</evidence>
<reference evidence="1 2" key="1">
    <citation type="journal article" date="2014" name="PLoS Genet.">
        <title>Phylogenetically driven sequencing of extremely halophilic archaea reveals strategies for static and dynamic osmo-response.</title>
        <authorList>
            <person name="Becker E.A."/>
            <person name="Seitzer P.M."/>
            <person name="Tritt A."/>
            <person name="Larsen D."/>
            <person name="Krusor M."/>
            <person name="Yao A.I."/>
            <person name="Wu D."/>
            <person name="Madern D."/>
            <person name="Eisen J.A."/>
            <person name="Darling A.E."/>
            <person name="Facciotti M.T."/>
        </authorList>
    </citation>
    <scope>NUCLEOTIDE SEQUENCE [LARGE SCALE GENOMIC DNA]</scope>
    <source>
        <strain evidence="2">ATCC 43099 / DSM 3394 / CCM 3739 / CIP 104546 / IAM 13178 / JCM 8861 / NBRC 102185 / NCIMB 2190 / MS3</strain>
    </source>
</reference>
<name>L9UGQ0_NATMM</name>
<organism evidence="1 2">
    <name type="scientific">Natrialba magadii (strain ATCC 43099 / DSM 3394 / CCM 3739 / CIP 104546 / IAM 13178 / JCM 8861 / NBRC 102185 / NCIMB 2190 / MS3)</name>
    <name type="common">Natronobacterium magadii</name>
    <dbReference type="NCBI Taxonomy" id="547559"/>
    <lineage>
        <taxon>Archaea</taxon>
        <taxon>Methanobacteriati</taxon>
        <taxon>Methanobacteriota</taxon>
        <taxon>Stenosarchaea group</taxon>
        <taxon>Halobacteria</taxon>
        <taxon>Halobacteriales</taxon>
        <taxon>Natrialbaceae</taxon>
        <taxon>Natrialba</taxon>
    </lineage>
</organism>
<dbReference type="InterPro" id="IPR003795">
    <property type="entry name" value="DUF192"/>
</dbReference>
<sequence length="163" mass="17581">MSVVTERCASGAGPENEANYWVIRHSLAIERFDGEHVTARPLCVVLTHSAARLPLLGFGPERHTFIQNLSGERTEVTSAAPVTPTVCLQSGLDGIDTIYADDEGTITGIHHAPEPGPDEDGADHEYPGRGLYVLEVVYGWTDEHDVSEGDVLAFDLEETVPAS</sequence>
<dbReference type="AlphaFoldDB" id="L9UGQ0"/>
<accession>L9UGQ0</accession>
<proteinExistence type="predicted"/>
<dbReference type="InterPro" id="IPR038695">
    <property type="entry name" value="Saro_0823-like_sf"/>
</dbReference>
<gene>
    <name evidence="1" type="ORF">C500_19749</name>
</gene>
<dbReference type="RefSeq" id="WP_004217252.1">
    <property type="nucleotide sequence ID" value="NC_013922.1"/>
</dbReference>
<comment type="caution">
    <text evidence="1">The sequence shown here is derived from an EMBL/GenBank/DDBJ whole genome shotgun (WGS) entry which is preliminary data.</text>
</comment>
<dbReference type="Pfam" id="PF02643">
    <property type="entry name" value="DUF192"/>
    <property type="match status" value="1"/>
</dbReference>
<evidence type="ECO:0008006" key="3">
    <source>
        <dbReference type="Google" id="ProtNLM"/>
    </source>
</evidence>
<evidence type="ECO:0000313" key="2">
    <source>
        <dbReference type="Proteomes" id="UP000011543"/>
    </source>
</evidence>
<dbReference type="GeneID" id="95970151"/>
<dbReference type="PATRIC" id="fig|547559.17.peg.3900"/>